<proteinExistence type="predicted"/>
<gene>
    <name evidence="2" type="ORF">LCGC14_2333410</name>
</gene>
<name>A0A0F9ERV3_9ZZZZ</name>
<dbReference type="EMBL" id="LAZR01033590">
    <property type="protein sequence ID" value="KKL47650.1"/>
    <property type="molecule type" value="Genomic_DNA"/>
</dbReference>
<feature type="compositionally biased region" description="Pro residues" evidence="1">
    <location>
        <begin position="279"/>
        <end position="295"/>
    </location>
</feature>
<accession>A0A0F9ERV3</accession>
<comment type="caution">
    <text evidence="2">The sequence shown here is derived from an EMBL/GenBank/DDBJ whole genome shotgun (WGS) entry which is preliminary data.</text>
</comment>
<protein>
    <submittedName>
        <fullName evidence="2">Uncharacterized protein</fullName>
    </submittedName>
</protein>
<evidence type="ECO:0000256" key="1">
    <source>
        <dbReference type="SAM" id="MobiDB-lite"/>
    </source>
</evidence>
<feature type="region of interest" description="Disordered" evidence="1">
    <location>
        <begin position="265"/>
        <end position="300"/>
    </location>
</feature>
<reference evidence="2" key="1">
    <citation type="journal article" date="2015" name="Nature">
        <title>Complex archaea that bridge the gap between prokaryotes and eukaryotes.</title>
        <authorList>
            <person name="Spang A."/>
            <person name="Saw J.H."/>
            <person name="Jorgensen S.L."/>
            <person name="Zaremba-Niedzwiedzka K."/>
            <person name="Martijn J."/>
            <person name="Lind A.E."/>
            <person name="van Eijk R."/>
            <person name="Schleper C."/>
            <person name="Guy L."/>
            <person name="Ettema T.J."/>
        </authorList>
    </citation>
    <scope>NUCLEOTIDE SEQUENCE</scope>
</reference>
<feature type="non-terminal residue" evidence="2">
    <location>
        <position position="432"/>
    </location>
</feature>
<organism evidence="2">
    <name type="scientific">marine sediment metagenome</name>
    <dbReference type="NCBI Taxonomy" id="412755"/>
    <lineage>
        <taxon>unclassified sequences</taxon>
        <taxon>metagenomes</taxon>
        <taxon>ecological metagenomes</taxon>
    </lineage>
</organism>
<dbReference type="AlphaFoldDB" id="A0A0F9ERV3"/>
<sequence>MATEAADALSPDNLSVLPRVFPTAGQIRGATAVEVLSFITDPLNALMFAGPVIKAAKAMSMGARVGLKDVQLLRKAGPTARRLMAEEAGGRAPGLTKPVPADLKRMSDGDILDLFYSRTQGVEDVVRGRRSVALVTPGLEPGDVAMAKKAGLLRAEPKQGGVIVYGTDQPAINRVVEFFEQHAYGGDAFESLRLSRLLGYGEDDIRLFRELLSRRGEFVGKRLFEQVPDRGGALSGREAAARLRGRDLPGTRALTRQEIVKESPDIKAARTKVAGEGRTPPPSPPPRLPGEPPGLLPGGQAPSQSLWRIIESGLFLSPRAGDLMRKTAEVIGDAPAIKLFMKAVTGPAALARVVPEIRAGVVYRRLQGVMEAELGQRLVGQEEAFYRAFILGRDRSKVVVSGKELAFGDYATNILKGPRIGAKHGKFAATPA</sequence>
<evidence type="ECO:0000313" key="2">
    <source>
        <dbReference type="EMBL" id="KKL47650.1"/>
    </source>
</evidence>